<dbReference type="Gene3D" id="6.10.140.2220">
    <property type="match status" value="1"/>
</dbReference>
<feature type="domain" description="MYND-type" evidence="5">
    <location>
        <begin position="235"/>
        <end position="275"/>
    </location>
</feature>
<dbReference type="AlphaFoldDB" id="A0AAD9DHR2"/>
<evidence type="ECO:0000259" key="5">
    <source>
        <dbReference type="PROSITE" id="PS50865"/>
    </source>
</evidence>
<evidence type="ECO:0000256" key="3">
    <source>
        <dbReference type="ARBA" id="ARBA00022833"/>
    </source>
</evidence>
<dbReference type="Pfam" id="PF01753">
    <property type="entry name" value="zf-MYND"/>
    <property type="match status" value="1"/>
</dbReference>
<keyword evidence="2 4" id="KW-0863">Zinc-finger</keyword>
<dbReference type="PROSITE" id="PS01360">
    <property type="entry name" value="ZF_MYND_1"/>
    <property type="match status" value="1"/>
</dbReference>
<dbReference type="PROSITE" id="PS50865">
    <property type="entry name" value="ZF_MYND_2"/>
    <property type="match status" value="1"/>
</dbReference>
<dbReference type="EMBL" id="JATAAI010000001">
    <property type="protein sequence ID" value="KAK1748256.1"/>
    <property type="molecule type" value="Genomic_DNA"/>
</dbReference>
<dbReference type="GO" id="GO:0008270">
    <property type="term" value="F:zinc ion binding"/>
    <property type="evidence" value="ECO:0007669"/>
    <property type="project" value="UniProtKB-KW"/>
</dbReference>
<keyword evidence="3" id="KW-0862">Zinc</keyword>
<reference evidence="6" key="1">
    <citation type="submission" date="2023-06" db="EMBL/GenBank/DDBJ databases">
        <title>Survivors Of The Sea: Transcriptome response of Skeletonema marinoi to long-term dormancy.</title>
        <authorList>
            <person name="Pinder M.I.M."/>
            <person name="Kourtchenko O."/>
            <person name="Robertson E.K."/>
            <person name="Larsson T."/>
            <person name="Maumus F."/>
            <person name="Osuna-Cruz C.M."/>
            <person name="Vancaester E."/>
            <person name="Stenow R."/>
            <person name="Vandepoele K."/>
            <person name="Ploug H."/>
            <person name="Bruchert V."/>
            <person name="Godhe A."/>
            <person name="Topel M."/>
        </authorList>
    </citation>
    <scope>NUCLEOTIDE SEQUENCE</scope>
    <source>
        <strain evidence="6">R05AC</strain>
    </source>
</reference>
<dbReference type="InterPro" id="IPR002893">
    <property type="entry name" value="Znf_MYND"/>
</dbReference>
<evidence type="ECO:0000313" key="7">
    <source>
        <dbReference type="Proteomes" id="UP001224775"/>
    </source>
</evidence>
<organism evidence="6 7">
    <name type="scientific">Skeletonema marinoi</name>
    <dbReference type="NCBI Taxonomy" id="267567"/>
    <lineage>
        <taxon>Eukaryota</taxon>
        <taxon>Sar</taxon>
        <taxon>Stramenopiles</taxon>
        <taxon>Ochrophyta</taxon>
        <taxon>Bacillariophyta</taxon>
        <taxon>Coscinodiscophyceae</taxon>
        <taxon>Thalassiosirophycidae</taxon>
        <taxon>Thalassiosirales</taxon>
        <taxon>Skeletonemataceae</taxon>
        <taxon>Skeletonema</taxon>
        <taxon>Skeletonema marinoi-dohrnii complex</taxon>
    </lineage>
</organism>
<name>A0AAD9DHR2_9STRA</name>
<sequence length="295" mass="34310">MDRLLLTDELTGEDVRIVDWDFRNINASDFKKNFKEMIQNPLKRLLNDFNRDPHVQMPETLKESMLGLIRDLINYYYYMASQPSNQKQWNLLEMVGNQTNPKVAWIHFPSVTKAFKTCLSIIDAKNRPSMPFVFMIRSVGEVRDVFSKDASFLSQMMRVHGGARPGYFPLVISWKLQELVPTTLPDTFMETKVVSLFSEEEIKGTTFTPDVSKESFLLESLLADKSLQVYTDGDCAFCKKSGVHRLDRCSRCRVARYCGRVCQTEHWKIEHKHHCKRLLQLRLEANRKAEEEEAA</sequence>
<accession>A0AAD9DHR2</accession>
<proteinExistence type="predicted"/>
<evidence type="ECO:0000256" key="4">
    <source>
        <dbReference type="PROSITE-ProRule" id="PRU00134"/>
    </source>
</evidence>
<keyword evidence="7" id="KW-1185">Reference proteome</keyword>
<dbReference type="Proteomes" id="UP001224775">
    <property type="component" value="Unassembled WGS sequence"/>
</dbReference>
<keyword evidence="1" id="KW-0479">Metal-binding</keyword>
<evidence type="ECO:0000313" key="6">
    <source>
        <dbReference type="EMBL" id="KAK1748256.1"/>
    </source>
</evidence>
<gene>
    <name evidence="6" type="ORF">QTG54_000195</name>
</gene>
<evidence type="ECO:0000256" key="1">
    <source>
        <dbReference type="ARBA" id="ARBA00022723"/>
    </source>
</evidence>
<protein>
    <recommendedName>
        <fullName evidence="5">MYND-type domain-containing protein</fullName>
    </recommendedName>
</protein>
<comment type="caution">
    <text evidence="6">The sequence shown here is derived from an EMBL/GenBank/DDBJ whole genome shotgun (WGS) entry which is preliminary data.</text>
</comment>
<evidence type="ECO:0000256" key="2">
    <source>
        <dbReference type="ARBA" id="ARBA00022771"/>
    </source>
</evidence>
<dbReference type="SUPFAM" id="SSF144232">
    <property type="entry name" value="HIT/MYND zinc finger-like"/>
    <property type="match status" value="1"/>
</dbReference>